<dbReference type="OMA" id="DPMHVAY"/>
<keyword evidence="2" id="KW-0521">NADP</keyword>
<dbReference type="CDD" id="cd05233">
    <property type="entry name" value="SDR_c"/>
    <property type="match status" value="1"/>
</dbReference>
<dbReference type="PROSITE" id="PS00061">
    <property type="entry name" value="ADH_SHORT"/>
    <property type="match status" value="1"/>
</dbReference>
<dbReference type="KEGG" id="glz:GLAREA_11122"/>
<dbReference type="InterPro" id="IPR020904">
    <property type="entry name" value="Sc_DH/Rdtase_CS"/>
</dbReference>
<dbReference type="eggNOG" id="KOG0725">
    <property type="taxonomic scope" value="Eukaryota"/>
</dbReference>
<dbReference type="HOGENOM" id="CLU_010194_1_0_1"/>
<dbReference type="PANTHER" id="PTHR24321">
    <property type="entry name" value="DEHYDROGENASES, SHORT CHAIN"/>
    <property type="match status" value="1"/>
</dbReference>
<dbReference type="AlphaFoldDB" id="S3EAS0"/>
<dbReference type="GO" id="GO:0016491">
    <property type="term" value="F:oxidoreductase activity"/>
    <property type="evidence" value="ECO:0007669"/>
    <property type="project" value="UniProtKB-KW"/>
</dbReference>
<dbReference type="PRINTS" id="PR00080">
    <property type="entry name" value="SDRFAMILY"/>
</dbReference>
<name>S3EAS0_GLAL2</name>
<dbReference type="InterPro" id="IPR036291">
    <property type="entry name" value="NAD(P)-bd_dom_sf"/>
</dbReference>
<evidence type="ECO:0000313" key="5">
    <source>
        <dbReference type="Proteomes" id="UP000016922"/>
    </source>
</evidence>
<proteinExistence type="inferred from homology"/>
<keyword evidence="5" id="KW-1185">Reference proteome</keyword>
<dbReference type="PRINTS" id="PR00081">
    <property type="entry name" value="GDHRDH"/>
</dbReference>
<dbReference type="RefSeq" id="XP_008077502.1">
    <property type="nucleotide sequence ID" value="XM_008079311.1"/>
</dbReference>
<dbReference type="InterPro" id="IPR002347">
    <property type="entry name" value="SDR_fam"/>
</dbReference>
<evidence type="ECO:0000256" key="1">
    <source>
        <dbReference type="ARBA" id="ARBA00006484"/>
    </source>
</evidence>
<evidence type="ECO:0000256" key="3">
    <source>
        <dbReference type="ARBA" id="ARBA00023002"/>
    </source>
</evidence>
<dbReference type="Gene3D" id="3.40.50.720">
    <property type="entry name" value="NAD(P)-binding Rossmann-like Domain"/>
    <property type="match status" value="1"/>
</dbReference>
<organism evidence="4 5">
    <name type="scientific">Glarea lozoyensis (strain ATCC 20868 / MF5171)</name>
    <dbReference type="NCBI Taxonomy" id="1116229"/>
    <lineage>
        <taxon>Eukaryota</taxon>
        <taxon>Fungi</taxon>
        <taxon>Dikarya</taxon>
        <taxon>Ascomycota</taxon>
        <taxon>Pezizomycotina</taxon>
        <taxon>Leotiomycetes</taxon>
        <taxon>Helotiales</taxon>
        <taxon>Helotiaceae</taxon>
        <taxon>Glarea</taxon>
    </lineage>
</organism>
<evidence type="ECO:0000313" key="4">
    <source>
        <dbReference type="EMBL" id="EPE35423.1"/>
    </source>
</evidence>
<comment type="similarity">
    <text evidence="1">Belongs to the short-chain dehydrogenases/reductases (SDR) family.</text>
</comment>
<reference evidence="4 5" key="1">
    <citation type="journal article" date="2013" name="BMC Genomics">
        <title>Genomics-driven discovery of the pneumocandin biosynthetic gene cluster in the fungus Glarea lozoyensis.</title>
        <authorList>
            <person name="Chen L."/>
            <person name="Yue Q."/>
            <person name="Zhang X."/>
            <person name="Xiang M."/>
            <person name="Wang C."/>
            <person name="Li S."/>
            <person name="Che Y."/>
            <person name="Ortiz-Lopez F.J."/>
            <person name="Bills G.F."/>
            <person name="Liu X."/>
            <person name="An Z."/>
        </authorList>
    </citation>
    <scope>NUCLEOTIDE SEQUENCE [LARGE SCALE GENOMIC DNA]</scope>
    <source>
        <strain evidence="5">ATCC 20868 / MF5171</strain>
    </source>
</reference>
<gene>
    <name evidence="4" type="ORF">GLAREA_11122</name>
</gene>
<dbReference type="OrthoDB" id="1393670at2759"/>
<keyword evidence="3" id="KW-0560">Oxidoreductase</keyword>
<dbReference type="GO" id="GO:0009688">
    <property type="term" value="P:abscisic acid biosynthetic process"/>
    <property type="evidence" value="ECO:0007669"/>
    <property type="project" value="UniProtKB-ARBA"/>
</dbReference>
<dbReference type="FunFam" id="3.40.50.720:FF:000084">
    <property type="entry name" value="Short-chain dehydrogenase reductase"/>
    <property type="match status" value="1"/>
</dbReference>
<dbReference type="SUPFAM" id="SSF51735">
    <property type="entry name" value="NAD(P)-binding Rossmann-fold domains"/>
    <property type="match status" value="1"/>
</dbReference>
<dbReference type="STRING" id="1116229.S3EAS0"/>
<dbReference type="PANTHER" id="PTHR24321:SF8">
    <property type="entry name" value="ESTRADIOL 17-BETA-DEHYDROGENASE 8-RELATED"/>
    <property type="match status" value="1"/>
</dbReference>
<sequence>MPYSNPSPLPFHFNRLQEKVILVIGASSGIGEAGARLFAKEGATVVLAARRLDKLGAITKDITSSGGKAAAVTCDILKEEDVQNAVTFTISTFGRIDSAFNNAGIAGGRGPIHTLSMTDYDRIFDVNLRGIFMCMKYEISAMLESGGGTIVNVSSGAGLSASPGNSIYSASKFGLGALTRTAGLDYAKKGIRVNAIAPGPTWTEAFEQMCPTEEAKERMAGMFPMNYVADAEDMARAAVFLLSEESRWTTGITLPCEGGKSLG</sequence>
<evidence type="ECO:0000256" key="2">
    <source>
        <dbReference type="ARBA" id="ARBA00022857"/>
    </source>
</evidence>
<dbReference type="EMBL" id="KE145354">
    <property type="protein sequence ID" value="EPE35423.1"/>
    <property type="molecule type" value="Genomic_DNA"/>
</dbReference>
<dbReference type="Pfam" id="PF13561">
    <property type="entry name" value="adh_short_C2"/>
    <property type="match status" value="1"/>
</dbReference>
<dbReference type="NCBIfam" id="NF005559">
    <property type="entry name" value="PRK07231.1"/>
    <property type="match status" value="1"/>
</dbReference>
<dbReference type="Proteomes" id="UP000016922">
    <property type="component" value="Unassembled WGS sequence"/>
</dbReference>
<accession>S3EAS0</accession>
<protein>
    <submittedName>
        <fullName evidence="4">NAD(P)-binding Rossmann-fold containing protein</fullName>
    </submittedName>
</protein>
<dbReference type="GeneID" id="19470164"/>